<feature type="domain" description="Integrase catalytic" evidence="1">
    <location>
        <begin position="1"/>
        <end position="98"/>
    </location>
</feature>
<dbReference type="EMBL" id="SHOA02000002">
    <property type="protein sequence ID" value="TDH65776.1"/>
    <property type="molecule type" value="Genomic_DNA"/>
</dbReference>
<dbReference type="OrthoDB" id="123497at2759"/>
<accession>A0A976IBR9</accession>
<sequence>MAYQKPLHQIATPKFTSKVWQSIVSALGTQHNLSSAFRLHTDGQTERTNCFIRHYLRGVVNPAQNNWDSYLHVAEIAYNRRVHSTIGMSPIEADLGYVPNMPDDVVSDPELKNWTKTRKIF</sequence>
<dbReference type="InterPro" id="IPR050951">
    <property type="entry name" value="Retrovirus_Pol_polyprotein"/>
</dbReference>
<dbReference type="AlphaFoldDB" id="A0A976IBR9"/>
<evidence type="ECO:0000259" key="1">
    <source>
        <dbReference type="PROSITE" id="PS50994"/>
    </source>
</evidence>
<dbReference type="KEGG" id="blac:94352080"/>
<organism evidence="2 3">
    <name type="scientific">Bremia lactucae</name>
    <name type="common">Lettuce downy mildew</name>
    <dbReference type="NCBI Taxonomy" id="4779"/>
    <lineage>
        <taxon>Eukaryota</taxon>
        <taxon>Sar</taxon>
        <taxon>Stramenopiles</taxon>
        <taxon>Oomycota</taxon>
        <taxon>Peronosporomycetes</taxon>
        <taxon>Peronosporales</taxon>
        <taxon>Peronosporaceae</taxon>
        <taxon>Bremia</taxon>
    </lineage>
</organism>
<dbReference type="Proteomes" id="UP000294530">
    <property type="component" value="Unassembled WGS sequence"/>
</dbReference>
<reference evidence="2 3" key="1">
    <citation type="journal article" date="2021" name="Genome Biol.">
        <title>AFLAP: assembly-free linkage analysis pipeline using k-mers from genome sequencing data.</title>
        <authorList>
            <person name="Fletcher K."/>
            <person name="Zhang L."/>
            <person name="Gil J."/>
            <person name="Han R."/>
            <person name="Cavanaugh K."/>
            <person name="Michelmore R."/>
        </authorList>
    </citation>
    <scope>NUCLEOTIDE SEQUENCE [LARGE SCALE GENOMIC DNA]</scope>
    <source>
        <strain evidence="2 3">SF5</strain>
    </source>
</reference>
<dbReference type="GeneID" id="94352080"/>
<dbReference type="GO" id="GO:0015074">
    <property type="term" value="P:DNA integration"/>
    <property type="evidence" value="ECO:0007669"/>
    <property type="project" value="InterPro"/>
</dbReference>
<dbReference type="InterPro" id="IPR001584">
    <property type="entry name" value="Integrase_cat-core"/>
</dbReference>
<dbReference type="GO" id="GO:0003676">
    <property type="term" value="F:nucleic acid binding"/>
    <property type="evidence" value="ECO:0007669"/>
    <property type="project" value="InterPro"/>
</dbReference>
<dbReference type="PANTHER" id="PTHR37984:SF15">
    <property type="entry name" value="INTEGRASE CATALYTIC DOMAIN-CONTAINING PROTEIN"/>
    <property type="match status" value="1"/>
</dbReference>
<gene>
    <name evidence="2" type="ORF">CCR75_008357</name>
</gene>
<dbReference type="PANTHER" id="PTHR37984">
    <property type="entry name" value="PROTEIN CBG26694"/>
    <property type="match status" value="1"/>
</dbReference>
<dbReference type="RefSeq" id="XP_067815275.1">
    <property type="nucleotide sequence ID" value="XM_067966409.1"/>
</dbReference>
<dbReference type="SUPFAM" id="SSF53098">
    <property type="entry name" value="Ribonuclease H-like"/>
    <property type="match status" value="1"/>
</dbReference>
<proteinExistence type="predicted"/>
<comment type="caution">
    <text evidence="2">The sequence shown here is derived from an EMBL/GenBank/DDBJ whole genome shotgun (WGS) entry which is preliminary data.</text>
</comment>
<name>A0A976IBR9_BRELC</name>
<dbReference type="PROSITE" id="PS50994">
    <property type="entry name" value="INTEGRASE"/>
    <property type="match status" value="1"/>
</dbReference>
<protein>
    <recommendedName>
        <fullName evidence="1">Integrase catalytic domain-containing protein</fullName>
    </recommendedName>
</protein>
<evidence type="ECO:0000313" key="2">
    <source>
        <dbReference type="EMBL" id="TDH65776.1"/>
    </source>
</evidence>
<keyword evidence="3" id="KW-1185">Reference proteome</keyword>
<dbReference type="InterPro" id="IPR036397">
    <property type="entry name" value="RNaseH_sf"/>
</dbReference>
<dbReference type="Gene3D" id="3.30.420.10">
    <property type="entry name" value="Ribonuclease H-like superfamily/Ribonuclease H"/>
    <property type="match status" value="1"/>
</dbReference>
<evidence type="ECO:0000313" key="3">
    <source>
        <dbReference type="Proteomes" id="UP000294530"/>
    </source>
</evidence>
<dbReference type="InterPro" id="IPR012337">
    <property type="entry name" value="RNaseH-like_sf"/>
</dbReference>